<reference evidence="7 8" key="1">
    <citation type="submission" date="2014-07" db="EMBL/GenBank/DDBJ databases">
        <title>Genomic and transcriptomic analysis on Apis cerana provide comprehensive insights into honey bee biology.</title>
        <authorList>
            <person name="Diao Q."/>
            <person name="Sun L."/>
            <person name="Zheng H."/>
            <person name="Zheng H."/>
            <person name="Xu S."/>
            <person name="Wang S."/>
            <person name="Zeng Z."/>
            <person name="Hu F."/>
            <person name="Su S."/>
            <person name="Wu J."/>
        </authorList>
    </citation>
    <scope>NUCLEOTIDE SEQUENCE [LARGE SCALE GENOMIC DNA]</scope>
    <source>
        <tissue evidence="7">Pupae without intestine</tissue>
    </source>
</reference>
<dbReference type="InterPro" id="IPR009057">
    <property type="entry name" value="Homeodomain-like_sf"/>
</dbReference>
<evidence type="ECO:0000256" key="5">
    <source>
        <dbReference type="SAM" id="MobiDB-lite"/>
    </source>
</evidence>
<dbReference type="Pfam" id="PF15784">
    <property type="entry name" value="GPS2_interact"/>
    <property type="match status" value="1"/>
</dbReference>
<name>A0A2A3EHQ8_APICC</name>
<feature type="compositionally biased region" description="Polar residues" evidence="5">
    <location>
        <begin position="119"/>
        <end position="137"/>
    </location>
</feature>
<evidence type="ECO:0000313" key="8">
    <source>
        <dbReference type="Proteomes" id="UP000242457"/>
    </source>
</evidence>
<feature type="compositionally biased region" description="Low complexity" evidence="5">
    <location>
        <begin position="904"/>
        <end position="922"/>
    </location>
</feature>
<evidence type="ECO:0000259" key="6">
    <source>
        <dbReference type="PROSITE" id="PS51293"/>
    </source>
</evidence>
<feature type="region of interest" description="Disordered" evidence="5">
    <location>
        <begin position="81"/>
        <end position="139"/>
    </location>
</feature>
<comment type="subcellular location">
    <subcellularLocation>
        <location evidence="1">Nucleus</location>
    </subcellularLocation>
</comment>
<dbReference type="InterPro" id="IPR051571">
    <property type="entry name" value="N-CoR_corepressor"/>
</dbReference>
<feature type="coiled-coil region" evidence="4">
    <location>
        <begin position="540"/>
        <end position="581"/>
    </location>
</feature>
<dbReference type="GO" id="GO:0006357">
    <property type="term" value="P:regulation of transcription by RNA polymerase II"/>
    <property type="evidence" value="ECO:0007669"/>
    <property type="project" value="TreeGrafter"/>
</dbReference>
<dbReference type="PANTHER" id="PTHR13992:SF39">
    <property type="entry name" value="SMRTER, ISOFORM G"/>
    <property type="match status" value="1"/>
</dbReference>
<dbReference type="Proteomes" id="UP000242457">
    <property type="component" value="Unassembled WGS sequence"/>
</dbReference>
<keyword evidence="7" id="KW-0675">Receptor</keyword>
<organism evidence="7 8">
    <name type="scientific">Apis cerana cerana</name>
    <name type="common">Oriental honeybee</name>
    <dbReference type="NCBI Taxonomy" id="94128"/>
    <lineage>
        <taxon>Eukaryota</taxon>
        <taxon>Metazoa</taxon>
        <taxon>Ecdysozoa</taxon>
        <taxon>Arthropoda</taxon>
        <taxon>Hexapoda</taxon>
        <taxon>Insecta</taxon>
        <taxon>Pterygota</taxon>
        <taxon>Neoptera</taxon>
        <taxon>Endopterygota</taxon>
        <taxon>Hymenoptera</taxon>
        <taxon>Apocrita</taxon>
        <taxon>Aculeata</taxon>
        <taxon>Apoidea</taxon>
        <taxon>Anthophila</taxon>
        <taxon>Apidae</taxon>
        <taxon>Apis</taxon>
    </lineage>
</organism>
<evidence type="ECO:0000313" key="7">
    <source>
        <dbReference type="EMBL" id="PBC30812.1"/>
    </source>
</evidence>
<gene>
    <name evidence="7" type="ORF">APICC_09291</name>
</gene>
<evidence type="ECO:0000256" key="1">
    <source>
        <dbReference type="ARBA" id="ARBA00004123"/>
    </source>
</evidence>
<feature type="compositionally biased region" description="Low complexity" evidence="5">
    <location>
        <begin position="861"/>
        <end position="874"/>
    </location>
</feature>
<dbReference type="GO" id="GO:0005654">
    <property type="term" value="C:nucleoplasm"/>
    <property type="evidence" value="ECO:0007669"/>
    <property type="project" value="UniProtKB-ARBA"/>
</dbReference>
<keyword evidence="8" id="KW-1185">Reference proteome</keyword>
<feature type="domain" description="SANT" evidence="6">
    <location>
        <begin position="795"/>
        <end position="846"/>
    </location>
</feature>
<feature type="compositionally biased region" description="Pro residues" evidence="5">
    <location>
        <begin position="320"/>
        <end position="338"/>
    </location>
</feature>
<feature type="compositionally biased region" description="Polar residues" evidence="5">
    <location>
        <begin position="514"/>
        <end position="533"/>
    </location>
</feature>
<proteinExistence type="inferred from homology"/>
<feature type="region of interest" description="Disordered" evidence="5">
    <location>
        <begin position="852"/>
        <end position="876"/>
    </location>
</feature>
<dbReference type="GO" id="GO:0032991">
    <property type="term" value="C:protein-containing complex"/>
    <property type="evidence" value="ECO:0007669"/>
    <property type="project" value="UniProtKB-ARBA"/>
</dbReference>
<evidence type="ECO:0000256" key="2">
    <source>
        <dbReference type="ARBA" id="ARBA00010097"/>
    </source>
</evidence>
<feature type="region of interest" description="Disordered" evidence="5">
    <location>
        <begin position="888"/>
        <end position="922"/>
    </location>
</feature>
<dbReference type="OrthoDB" id="10258692at2759"/>
<feature type="compositionally biased region" description="Basic residues" evidence="5">
    <location>
        <begin position="87"/>
        <end position="113"/>
    </location>
</feature>
<protein>
    <submittedName>
        <fullName evidence="7">Nuclear receptor corepressor</fullName>
    </submittedName>
</protein>
<dbReference type="Gene3D" id="1.10.10.60">
    <property type="entry name" value="Homeodomain-like"/>
    <property type="match status" value="1"/>
</dbReference>
<dbReference type="InterPro" id="IPR031557">
    <property type="entry name" value="N-CoR_GPS2_interact"/>
</dbReference>
<dbReference type="STRING" id="94128.A0A2A3EHQ8"/>
<dbReference type="Gene3D" id="1.20.5.430">
    <property type="match status" value="1"/>
</dbReference>
<keyword evidence="3 4" id="KW-0175">Coiled coil</keyword>
<accession>A0A2A3EHQ8</accession>
<dbReference type="PROSITE" id="PS51293">
    <property type="entry name" value="SANT"/>
    <property type="match status" value="1"/>
</dbReference>
<feature type="region of interest" description="Disordered" evidence="5">
    <location>
        <begin position="320"/>
        <end position="342"/>
    </location>
</feature>
<dbReference type="InterPro" id="IPR017884">
    <property type="entry name" value="SANT_dom"/>
</dbReference>
<evidence type="ECO:0000256" key="4">
    <source>
        <dbReference type="SAM" id="Coils"/>
    </source>
</evidence>
<dbReference type="PANTHER" id="PTHR13992">
    <property type="entry name" value="NUCLEAR RECEPTOR CO-REPRESSOR RELATED NCOR"/>
    <property type="match status" value="1"/>
</dbReference>
<dbReference type="AlphaFoldDB" id="A0A2A3EHQ8"/>
<comment type="similarity">
    <text evidence="2">Belongs to the N-CoR nuclear receptor corepressors family.</text>
</comment>
<feature type="region of interest" description="Disordered" evidence="5">
    <location>
        <begin position="185"/>
        <end position="208"/>
    </location>
</feature>
<feature type="region of interest" description="Disordered" evidence="5">
    <location>
        <begin position="502"/>
        <end position="540"/>
    </location>
</feature>
<dbReference type="GO" id="GO:0000785">
    <property type="term" value="C:chromatin"/>
    <property type="evidence" value="ECO:0007669"/>
    <property type="project" value="TreeGrafter"/>
</dbReference>
<dbReference type="SMART" id="SM00717">
    <property type="entry name" value="SANT"/>
    <property type="match status" value="1"/>
</dbReference>
<dbReference type="SUPFAM" id="SSF46689">
    <property type="entry name" value="Homeodomain-like"/>
    <property type="match status" value="1"/>
</dbReference>
<dbReference type="InterPro" id="IPR001005">
    <property type="entry name" value="SANT/Myb"/>
</dbReference>
<feature type="compositionally biased region" description="Gly residues" evidence="5">
    <location>
        <begin position="191"/>
        <end position="208"/>
    </location>
</feature>
<evidence type="ECO:0000256" key="3">
    <source>
        <dbReference type="ARBA" id="ARBA00023054"/>
    </source>
</evidence>
<dbReference type="EMBL" id="KZ288254">
    <property type="protein sequence ID" value="PBC30812.1"/>
    <property type="molecule type" value="Genomic_DNA"/>
</dbReference>
<sequence>MTLVTVRKTNMTMVLTATRNHKWNIMCKLSVSHMAMMSSCISVRCIRTDLHNALGVMETVSKQVQVVSGLGVGGPVGPVGPVGADLHHHHHPHPHSHPPHPHAHPHGHPHGPHGHSLVGVTSTPGRGQTQPPVSHNQHLPARSTPVQLHRPAQSYVNIKSSSPVSPRTIGAGVTYVQGGAAASSATAAGTTGSGSGGGPSIGGGGGGSGGGGSGINNAGGANSGTGVVGTGAGAGAVGNVASVGNGNNNGTSNSAGTGSNSGGNSGTVGSAPGGYVAVPMAGALRYIHPYPSTPTSASVPAVATMVTSASSAPTPVPVPAPAAAPVNPPTVSQTPPPSLSGTAYAARDAYRSATTNVNERIAISVSSSPLSQIGVDVGVVAAEYAANSGISSGRGERPRISLLPPASVTPTPSPTAPGYQHNMSGVRNSRIALMPVQPDQYCNRTAVEMANLQEAPPFKKIRLSQPTQIQLQSQTQSRCHSLSPADPCVKQEHVVQLQQPLRIDTREQPATEAYTPQTEAISPTLPEPNTQEDAQFRSTKDDLLQQISKVDREIAKRESQINKLRKKLKELEEAANKPLEASGLKRQVEEQSQQPKHQSLAQKIYAENRRKAEEAHRLLERLGPKVELPLYNQPSDTSVYQENRTKHQTCMRARLIARLRREHAERASLHRQQSQTYAILVQEWHRKVERLEATQKRKSKEAKNREFFEKVFPELRKQREDKERFNRVGARIKSEADLEEIMDGLQEQEMEDKKMRSYAVIPPLLLDTKQRRIAFQNRNGLLQPEELEALHSERKLINVWSSVEHELFKEKYLQHPKNFGTIAQSLEHKSVPDCVHHYYLTKKAENYKQLLRKSRQRTRSRNNPNNKVNNTSSSIGTLDILTTGVTTRLQREQQQKTQENPQNSSAATSTTTTTTTTTTSSVSTAVATTIVTTSTTPLSSSTSSICLTTDSVIASTTATTTSVLSTTTSSVTTSSTITNAKDNRETNKENKESKIESKESHLIKVEVKEEPQLSSETVSGKDIKIKFEKYIYYLWERIEK</sequence>